<protein>
    <submittedName>
        <fullName evidence="3">DUF3291 domain-containing protein</fullName>
    </submittedName>
</protein>
<gene>
    <name evidence="3" type="ORF">GCM10009799_22970</name>
</gene>
<keyword evidence="4" id="KW-1185">Reference proteome</keyword>
<comment type="caution">
    <text evidence="3">The sequence shown here is derived from an EMBL/GenBank/DDBJ whole genome shotgun (WGS) entry which is preliminary data.</text>
</comment>
<dbReference type="SUPFAM" id="SSF54909">
    <property type="entry name" value="Dimeric alpha+beta barrel"/>
    <property type="match status" value="1"/>
</dbReference>
<dbReference type="InterPro" id="IPR011008">
    <property type="entry name" value="Dimeric_a/b-barrel"/>
</dbReference>
<accession>A0ABN2T158</accession>
<evidence type="ECO:0000256" key="1">
    <source>
        <dbReference type="SAM" id="MobiDB-lite"/>
    </source>
</evidence>
<evidence type="ECO:0000259" key="2">
    <source>
        <dbReference type="Pfam" id="PF11695"/>
    </source>
</evidence>
<evidence type="ECO:0000313" key="3">
    <source>
        <dbReference type="EMBL" id="GAA1995889.1"/>
    </source>
</evidence>
<dbReference type="InterPro" id="IPR021708">
    <property type="entry name" value="DUF3291"/>
</dbReference>
<reference evidence="4" key="1">
    <citation type="journal article" date="2019" name="Int. J. Syst. Evol. Microbiol.">
        <title>The Global Catalogue of Microorganisms (GCM) 10K type strain sequencing project: providing services to taxonomists for standard genome sequencing and annotation.</title>
        <authorList>
            <consortium name="The Broad Institute Genomics Platform"/>
            <consortium name="The Broad Institute Genome Sequencing Center for Infectious Disease"/>
            <person name="Wu L."/>
            <person name="Ma J."/>
        </authorList>
    </citation>
    <scope>NUCLEOTIDE SEQUENCE [LARGE SCALE GENOMIC DNA]</scope>
    <source>
        <strain evidence="4">JCM 15313</strain>
    </source>
</reference>
<organism evidence="3 4">
    <name type="scientific">Nocardiopsis rhodophaea</name>
    <dbReference type="NCBI Taxonomy" id="280238"/>
    <lineage>
        <taxon>Bacteria</taxon>
        <taxon>Bacillati</taxon>
        <taxon>Actinomycetota</taxon>
        <taxon>Actinomycetes</taxon>
        <taxon>Streptosporangiales</taxon>
        <taxon>Nocardiopsidaceae</taxon>
        <taxon>Nocardiopsis</taxon>
    </lineage>
</organism>
<sequence length="168" mass="18782">MGAMLRAMADHHLAQLNVGTLNAPLDDPSMAGFVDNLAPINALADASPGFVWRYTDEGSDDATDARPFGDDLLINLSVWASWEALWEFTYRSDHIDLLRRRREWFRHMRDAGLVLWWIPAGHIPTLDEAGERLSLLRHHGPTAEAFTFKDSFGPPKPPTFSPADSTSL</sequence>
<feature type="region of interest" description="Disordered" evidence="1">
    <location>
        <begin position="147"/>
        <end position="168"/>
    </location>
</feature>
<proteinExistence type="predicted"/>
<dbReference type="EMBL" id="BAAAPC010000008">
    <property type="protein sequence ID" value="GAA1995889.1"/>
    <property type="molecule type" value="Genomic_DNA"/>
</dbReference>
<dbReference type="Proteomes" id="UP001501585">
    <property type="component" value="Unassembled WGS sequence"/>
</dbReference>
<feature type="domain" description="DUF3291" evidence="2">
    <location>
        <begin position="13"/>
        <end position="150"/>
    </location>
</feature>
<dbReference type="Pfam" id="PF11695">
    <property type="entry name" value="DUF3291"/>
    <property type="match status" value="1"/>
</dbReference>
<name>A0ABN2T158_9ACTN</name>
<evidence type="ECO:0000313" key="4">
    <source>
        <dbReference type="Proteomes" id="UP001501585"/>
    </source>
</evidence>